<dbReference type="Pfam" id="PF13403">
    <property type="entry name" value="Hint_2"/>
    <property type="match status" value="1"/>
</dbReference>
<sequence>MSRYIIVAKGTKPLGPNEIHAGSTIEVKDGDVFVVSASADKEVTFVSGDGAAKDFSVEFNESNDNNFNVKFGENLSPNISIADNVDLSDISLDADKSAGIALEIGNNAKLQKIFGSKDGDDRILIGDNFNSGDIQLGNGDNLLRIGDNANLHNLHSGTGNDRISIGDNAEIHNIHTGKGDDELRIGDNFTGKNIKTEHGNDTVWIGENADVNKVDGGKDHDVLNSKTQNLDRKHFEEYDTVCFVRGTRIATAEGEVAIEDLQVGDLIQTVDHGLQPIRWIAGSRVRGVSHLAPVLIRAGALGNRRDLLVSPQHRMMLRGWRAELHFGIVEVLVPAKHLINDSTIRQVDTAEVEYFHMLFDQHEIVFAEGVESESFHPGAIGMGNVDDLAREEIFALFPQLRADLDSYGGSARGSLKAHEALLLRPTTTAA</sequence>
<gene>
    <name evidence="2" type="ORF">ACFSUD_16255</name>
</gene>
<dbReference type="RefSeq" id="WP_386375559.1">
    <property type="nucleotide sequence ID" value="NZ_JBHUMP010000017.1"/>
</dbReference>
<protein>
    <submittedName>
        <fullName evidence="2">Hint domain-containing protein</fullName>
    </submittedName>
</protein>
<dbReference type="EMBL" id="JBHUMP010000017">
    <property type="protein sequence ID" value="MFD2741133.1"/>
    <property type="molecule type" value="Genomic_DNA"/>
</dbReference>
<dbReference type="InterPro" id="IPR036844">
    <property type="entry name" value="Hint_dom_sf"/>
</dbReference>
<feature type="domain" description="Hedgehog/Intein (Hint)" evidence="1">
    <location>
        <begin position="241"/>
        <end position="378"/>
    </location>
</feature>
<evidence type="ECO:0000313" key="3">
    <source>
        <dbReference type="Proteomes" id="UP001597474"/>
    </source>
</evidence>
<dbReference type="InterPro" id="IPR028992">
    <property type="entry name" value="Hedgehog/Intein_dom"/>
</dbReference>
<proteinExistence type="predicted"/>
<evidence type="ECO:0000313" key="2">
    <source>
        <dbReference type="EMBL" id="MFD2741133.1"/>
    </source>
</evidence>
<accession>A0ABW5U5R5</accession>
<evidence type="ECO:0000259" key="1">
    <source>
        <dbReference type="Pfam" id="PF13403"/>
    </source>
</evidence>
<dbReference type="Gene3D" id="2.160.20.160">
    <property type="match status" value="1"/>
</dbReference>
<dbReference type="Proteomes" id="UP001597474">
    <property type="component" value="Unassembled WGS sequence"/>
</dbReference>
<keyword evidence="3" id="KW-1185">Reference proteome</keyword>
<reference evidence="3" key="1">
    <citation type="journal article" date="2019" name="Int. J. Syst. Evol. Microbiol.">
        <title>The Global Catalogue of Microorganisms (GCM) 10K type strain sequencing project: providing services to taxonomists for standard genome sequencing and annotation.</title>
        <authorList>
            <consortium name="The Broad Institute Genomics Platform"/>
            <consortium name="The Broad Institute Genome Sequencing Center for Infectious Disease"/>
            <person name="Wu L."/>
            <person name="Ma J."/>
        </authorList>
    </citation>
    <scope>NUCLEOTIDE SEQUENCE [LARGE SCALE GENOMIC DNA]</scope>
    <source>
        <strain evidence="3">TISTR 2562</strain>
    </source>
</reference>
<comment type="caution">
    <text evidence="2">The sequence shown here is derived from an EMBL/GenBank/DDBJ whole genome shotgun (WGS) entry which is preliminary data.</text>
</comment>
<name>A0ABW5U5R5_9RHOB</name>
<dbReference type="SUPFAM" id="SSF51294">
    <property type="entry name" value="Hedgehog/intein (Hint) domain"/>
    <property type="match status" value="1"/>
</dbReference>
<organism evidence="2 3">
    <name type="scientific">Sulfitobacter aestuarii</name>
    <dbReference type="NCBI Taxonomy" id="2161676"/>
    <lineage>
        <taxon>Bacteria</taxon>
        <taxon>Pseudomonadati</taxon>
        <taxon>Pseudomonadota</taxon>
        <taxon>Alphaproteobacteria</taxon>
        <taxon>Rhodobacterales</taxon>
        <taxon>Roseobacteraceae</taxon>
        <taxon>Sulfitobacter</taxon>
    </lineage>
</organism>